<keyword evidence="3" id="KW-1185">Reference proteome</keyword>
<sequence length="126" mass="13169">MRGLGLRMRWASKEQEIKQQEKQLPNWWNRLESCAEDGDIVGEEIGDEAAVGVDVVQGRAGEGGAFGELDGLEGVTGVGAEVGGGVGGVGGGAGRRGAGEGVAEEGRERDDEEEESDDYLPSQSIH</sequence>
<dbReference type="Proteomes" id="UP001419268">
    <property type="component" value="Unassembled WGS sequence"/>
</dbReference>
<protein>
    <submittedName>
        <fullName evidence="2">Uncharacterized protein</fullName>
    </submittedName>
</protein>
<reference evidence="2 3" key="1">
    <citation type="submission" date="2024-01" db="EMBL/GenBank/DDBJ databases">
        <title>Genome assemblies of Stephania.</title>
        <authorList>
            <person name="Yang L."/>
        </authorList>
    </citation>
    <scope>NUCLEOTIDE SEQUENCE [LARGE SCALE GENOMIC DNA]</scope>
    <source>
        <strain evidence="2">JXDWG</strain>
        <tissue evidence="2">Leaf</tissue>
    </source>
</reference>
<dbReference type="AlphaFoldDB" id="A0AAP0PPJ3"/>
<gene>
    <name evidence="2" type="ORF">Scep_006953</name>
</gene>
<dbReference type="EMBL" id="JBBNAG010000003">
    <property type="protein sequence ID" value="KAK9148196.1"/>
    <property type="molecule type" value="Genomic_DNA"/>
</dbReference>
<proteinExistence type="predicted"/>
<evidence type="ECO:0000256" key="1">
    <source>
        <dbReference type="SAM" id="MobiDB-lite"/>
    </source>
</evidence>
<evidence type="ECO:0000313" key="3">
    <source>
        <dbReference type="Proteomes" id="UP001419268"/>
    </source>
</evidence>
<comment type="caution">
    <text evidence="2">The sequence shown here is derived from an EMBL/GenBank/DDBJ whole genome shotgun (WGS) entry which is preliminary data.</text>
</comment>
<organism evidence="2 3">
    <name type="scientific">Stephania cephalantha</name>
    <dbReference type="NCBI Taxonomy" id="152367"/>
    <lineage>
        <taxon>Eukaryota</taxon>
        <taxon>Viridiplantae</taxon>
        <taxon>Streptophyta</taxon>
        <taxon>Embryophyta</taxon>
        <taxon>Tracheophyta</taxon>
        <taxon>Spermatophyta</taxon>
        <taxon>Magnoliopsida</taxon>
        <taxon>Ranunculales</taxon>
        <taxon>Menispermaceae</taxon>
        <taxon>Menispermoideae</taxon>
        <taxon>Cissampelideae</taxon>
        <taxon>Stephania</taxon>
    </lineage>
</organism>
<name>A0AAP0PPJ3_9MAGN</name>
<accession>A0AAP0PPJ3</accession>
<feature type="region of interest" description="Disordered" evidence="1">
    <location>
        <begin position="85"/>
        <end position="126"/>
    </location>
</feature>
<evidence type="ECO:0000313" key="2">
    <source>
        <dbReference type="EMBL" id="KAK9148196.1"/>
    </source>
</evidence>
<feature type="compositionally biased region" description="Gly residues" evidence="1">
    <location>
        <begin position="85"/>
        <end position="100"/>
    </location>
</feature>